<dbReference type="Proteomes" id="UP001516400">
    <property type="component" value="Unassembled WGS sequence"/>
</dbReference>
<name>A0ABD2P3Z8_9CUCU</name>
<proteinExistence type="predicted"/>
<evidence type="ECO:0000313" key="1">
    <source>
        <dbReference type="EMBL" id="KAL3285377.1"/>
    </source>
</evidence>
<protein>
    <submittedName>
        <fullName evidence="1">Uncharacterized protein</fullName>
    </submittedName>
</protein>
<reference evidence="1 2" key="1">
    <citation type="journal article" date="2021" name="BMC Biol.">
        <title>Horizontally acquired antibacterial genes associated with adaptive radiation of ladybird beetles.</title>
        <authorList>
            <person name="Li H.S."/>
            <person name="Tang X.F."/>
            <person name="Huang Y.H."/>
            <person name="Xu Z.Y."/>
            <person name="Chen M.L."/>
            <person name="Du X.Y."/>
            <person name="Qiu B.Y."/>
            <person name="Chen P.T."/>
            <person name="Zhang W."/>
            <person name="Slipinski A."/>
            <person name="Escalona H.E."/>
            <person name="Waterhouse R.M."/>
            <person name="Zwick A."/>
            <person name="Pang H."/>
        </authorList>
    </citation>
    <scope>NUCLEOTIDE SEQUENCE [LARGE SCALE GENOMIC DNA]</scope>
    <source>
        <strain evidence="1">SYSU2018</strain>
    </source>
</reference>
<dbReference type="EMBL" id="JABFTP020000165">
    <property type="protein sequence ID" value="KAL3285377.1"/>
    <property type="molecule type" value="Genomic_DNA"/>
</dbReference>
<gene>
    <name evidence="1" type="ORF">HHI36_019483</name>
</gene>
<comment type="caution">
    <text evidence="1">The sequence shown here is derived from an EMBL/GenBank/DDBJ whole genome shotgun (WGS) entry which is preliminary data.</text>
</comment>
<accession>A0ABD2P3Z8</accession>
<sequence>MQRRKKYRQSKFNDDEVLLSLLNTSDNEDVIENEDTLEMVYLPLEDDYKQSISNDQDSNDVELLDIREVKKNAWNNNVQLIDGFTPINKNVEENSHSIVVLNSENVKINDMAEENTLVQWT</sequence>
<keyword evidence="2" id="KW-1185">Reference proteome</keyword>
<organism evidence="1 2">
    <name type="scientific">Cryptolaemus montrouzieri</name>
    <dbReference type="NCBI Taxonomy" id="559131"/>
    <lineage>
        <taxon>Eukaryota</taxon>
        <taxon>Metazoa</taxon>
        <taxon>Ecdysozoa</taxon>
        <taxon>Arthropoda</taxon>
        <taxon>Hexapoda</taxon>
        <taxon>Insecta</taxon>
        <taxon>Pterygota</taxon>
        <taxon>Neoptera</taxon>
        <taxon>Endopterygota</taxon>
        <taxon>Coleoptera</taxon>
        <taxon>Polyphaga</taxon>
        <taxon>Cucujiformia</taxon>
        <taxon>Coccinelloidea</taxon>
        <taxon>Coccinellidae</taxon>
        <taxon>Scymninae</taxon>
        <taxon>Scymnini</taxon>
        <taxon>Cryptolaemus</taxon>
    </lineage>
</organism>
<evidence type="ECO:0000313" key="2">
    <source>
        <dbReference type="Proteomes" id="UP001516400"/>
    </source>
</evidence>
<dbReference type="AlphaFoldDB" id="A0ABD2P3Z8"/>